<evidence type="ECO:0008006" key="4">
    <source>
        <dbReference type="Google" id="ProtNLM"/>
    </source>
</evidence>
<feature type="signal peptide" evidence="1">
    <location>
        <begin position="1"/>
        <end position="20"/>
    </location>
</feature>
<feature type="chain" id="PRO_5045633013" description="Secreted protein" evidence="1">
    <location>
        <begin position="21"/>
        <end position="89"/>
    </location>
</feature>
<reference evidence="3" key="1">
    <citation type="journal article" date="2019" name="Int. J. Syst. Evol. Microbiol.">
        <title>The Global Catalogue of Microorganisms (GCM) 10K type strain sequencing project: providing services to taxonomists for standard genome sequencing and annotation.</title>
        <authorList>
            <consortium name="The Broad Institute Genomics Platform"/>
            <consortium name="The Broad Institute Genome Sequencing Center for Infectious Disease"/>
            <person name="Wu L."/>
            <person name="Ma J."/>
        </authorList>
    </citation>
    <scope>NUCLEOTIDE SEQUENCE [LARGE SCALE GENOMIC DNA]</scope>
    <source>
        <strain evidence="3">NBRC 102146</strain>
    </source>
</reference>
<name>A0ABQ5Z6T6_9SPHN</name>
<protein>
    <recommendedName>
        <fullName evidence="4">Secreted protein</fullName>
    </recommendedName>
</protein>
<dbReference type="RefSeq" id="WP_156956978.1">
    <property type="nucleotide sequence ID" value="NZ_JONN01000001.1"/>
</dbReference>
<gene>
    <name evidence="2" type="ORF">GCM10007925_21910</name>
</gene>
<keyword evidence="3" id="KW-1185">Reference proteome</keyword>
<evidence type="ECO:0000313" key="2">
    <source>
        <dbReference type="EMBL" id="GLR48475.1"/>
    </source>
</evidence>
<comment type="caution">
    <text evidence="2">The sequence shown here is derived from an EMBL/GenBank/DDBJ whole genome shotgun (WGS) entry which is preliminary data.</text>
</comment>
<evidence type="ECO:0000313" key="3">
    <source>
        <dbReference type="Proteomes" id="UP001156703"/>
    </source>
</evidence>
<accession>A0ABQ5Z6T6</accession>
<dbReference type="Proteomes" id="UP001156703">
    <property type="component" value="Unassembled WGS sequence"/>
</dbReference>
<dbReference type="EMBL" id="BSOO01000026">
    <property type="protein sequence ID" value="GLR48475.1"/>
    <property type="molecule type" value="Genomic_DNA"/>
</dbReference>
<keyword evidence="1" id="KW-0732">Signal</keyword>
<proteinExistence type="predicted"/>
<sequence length="89" mass="9458">MHPIVILAAFALPGAAPSPAVQLAAPMPQNDPFAVARGCPETPMSLARKRGAKPEAQRLGELPPAQTFMAVDRRVDGCAAPMLMREARR</sequence>
<evidence type="ECO:0000256" key="1">
    <source>
        <dbReference type="SAM" id="SignalP"/>
    </source>
</evidence>
<organism evidence="2 3">
    <name type="scientific">Sphingomonas astaxanthinifaciens DSM 22298</name>
    <dbReference type="NCBI Taxonomy" id="1123267"/>
    <lineage>
        <taxon>Bacteria</taxon>
        <taxon>Pseudomonadati</taxon>
        <taxon>Pseudomonadota</taxon>
        <taxon>Alphaproteobacteria</taxon>
        <taxon>Sphingomonadales</taxon>
        <taxon>Sphingomonadaceae</taxon>
        <taxon>Sphingomonas</taxon>
    </lineage>
</organism>